<feature type="region of interest" description="Disordered" evidence="1">
    <location>
        <begin position="287"/>
        <end position="362"/>
    </location>
</feature>
<keyword evidence="2" id="KW-1133">Transmembrane helix</keyword>
<keyword evidence="2" id="KW-0472">Membrane</keyword>
<accession>A0A7S0EXP0</accession>
<feature type="region of interest" description="Disordered" evidence="1">
    <location>
        <begin position="432"/>
        <end position="483"/>
    </location>
</feature>
<protein>
    <submittedName>
        <fullName evidence="3">Uncharacterized protein</fullName>
    </submittedName>
</protein>
<dbReference type="PROSITE" id="PS51257">
    <property type="entry name" value="PROKAR_LIPOPROTEIN"/>
    <property type="match status" value="1"/>
</dbReference>
<feature type="region of interest" description="Disordered" evidence="1">
    <location>
        <begin position="236"/>
        <end position="256"/>
    </location>
</feature>
<evidence type="ECO:0000256" key="2">
    <source>
        <dbReference type="SAM" id="Phobius"/>
    </source>
</evidence>
<reference evidence="3" key="1">
    <citation type="submission" date="2021-01" db="EMBL/GenBank/DDBJ databases">
        <authorList>
            <person name="Corre E."/>
            <person name="Pelletier E."/>
            <person name="Niang G."/>
            <person name="Scheremetjew M."/>
            <person name="Finn R."/>
            <person name="Kale V."/>
            <person name="Holt S."/>
            <person name="Cochrane G."/>
            <person name="Meng A."/>
            <person name="Brown T."/>
            <person name="Cohen L."/>
        </authorList>
    </citation>
    <scope>NUCLEOTIDE SEQUENCE</scope>
    <source>
        <strain evidence="3">CCMP325</strain>
    </source>
</reference>
<evidence type="ECO:0000313" key="3">
    <source>
        <dbReference type="EMBL" id="CAD8497487.1"/>
    </source>
</evidence>
<evidence type="ECO:0000256" key="1">
    <source>
        <dbReference type="SAM" id="MobiDB-lite"/>
    </source>
</evidence>
<organism evidence="3">
    <name type="scientific">Hanusia phi</name>
    <dbReference type="NCBI Taxonomy" id="3032"/>
    <lineage>
        <taxon>Eukaryota</taxon>
        <taxon>Cryptophyceae</taxon>
        <taxon>Pyrenomonadales</taxon>
        <taxon>Geminigeraceae</taxon>
        <taxon>Hanusia</taxon>
    </lineage>
</organism>
<proteinExistence type="predicted"/>
<dbReference type="EMBL" id="HBEO01026277">
    <property type="protein sequence ID" value="CAD8497487.1"/>
    <property type="molecule type" value="Transcribed_RNA"/>
</dbReference>
<feature type="compositionally biased region" description="Low complexity" evidence="1">
    <location>
        <begin position="300"/>
        <end position="314"/>
    </location>
</feature>
<feature type="transmembrane region" description="Helical" evidence="2">
    <location>
        <begin position="7"/>
        <end position="28"/>
    </location>
</feature>
<sequence>MENNKNTALWIAGTVVLVVACSALLSVVDVFRGSREQELAALSMHTAPVHAASKGEKKAQKLYDIPSFTEERTRMSFPAAETDWLDRAAAGQIGDDEKSEEDVGNLTAIISEWRERARNETRAAREEAKEKALESYVDYNVSKGRAIHKIFGKEEERALLMQEERKKTSAGALASLAHGMQKLFGGEQKRVEGQRIVWPGEVRRLMGAEKRAAMGKEETSTLSDVRKAATKFGWPDKKSTEMSRAAGSLAWPRRKGGKERFVEEGWSWPDQDSLSSGWLWPQTRMAARRSPLKERKTLTSSSSSSQQQQQQQQQHTEERIKSLAWPAASRSQSTATKEETSSASETRQLSRHPPLLSVSDNAKSIRGFGSSLTWPATSGAVNKPGAGAGAGGLWARTEELIIVPRPPHGSETLAGGWCADEEHEEIQDRVQRVRESQGTKVWRAGGGKGGEETSDYFQHDGQGGGREEGKDGNAGLSYSDRSL</sequence>
<keyword evidence="2" id="KW-0812">Transmembrane</keyword>
<gene>
    <name evidence="3" type="ORF">HPHI1048_LOCUS17695</name>
</gene>
<dbReference type="AlphaFoldDB" id="A0A7S0EXP0"/>
<name>A0A7S0EXP0_9CRYP</name>